<dbReference type="EMBL" id="LNIX01000030">
    <property type="protein sequence ID" value="OXA41075.1"/>
    <property type="molecule type" value="Genomic_DNA"/>
</dbReference>
<name>A0A226D6A2_FOLCA</name>
<keyword evidence="2" id="KW-1185">Reference proteome</keyword>
<sequence length="120" mass="12803">MEFHVPVKTGKFPKFRIIKVATIILITFIVSQAVSSFPLETAPSSDTMLASKTNLDNEQLLASQFLPRAGPTNGNLVAGRGRKSRQMPFIIYGGCSPYTGFGPGGGFPQYGGGNFGGVQF</sequence>
<dbReference type="Proteomes" id="UP000198287">
    <property type="component" value="Unassembled WGS sequence"/>
</dbReference>
<evidence type="ECO:0000313" key="1">
    <source>
        <dbReference type="EMBL" id="OXA41075.1"/>
    </source>
</evidence>
<protein>
    <submittedName>
        <fullName evidence="1">Uncharacterized protein</fullName>
    </submittedName>
</protein>
<dbReference type="AlphaFoldDB" id="A0A226D6A2"/>
<organism evidence="1 2">
    <name type="scientific">Folsomia candida</name>
    <name type="common">Springtail</name>
    <dbReference type="NCBI Taxonomy" id="158441"/>
    <lineage>
        <taxon>Eukaryota</taxon>
        <taxon>Metazoa</taxon>
        <taxon>Ecdysozoa</taxon>
        <taxon>Arthropoda</taxon>
        <taxon>Hexapoda</taxon>
        <taxon>Collembola</taxon>
        <taxon>Entomobryomorpha</taxon>
        <taxon>Isotomoidea</taxon>
        <taxon>Isotomidae</taxon>
        <taxon>Proisotominae</taxon>
        <taxon>Folsomia</taxon>
    </lineage>
</organism>
<reference evidence="1 2" key="1">
    <citation type="submission" date="2015-12" db="EMBL/GenBank/DDBJ databases">
        <title>The genome of Folsomia candida.</title>
        <authorList>
            <person name="Faddeeva A."/>
            <person name="Derks M.F."/>
            <person name="Anvar Y."/>
            <person name="Smit S."/>
            <person name="Van Straalen N."/>
            <person name="Roelofs D."/>
        </authorList>
    </citation>
    <scope>NUCLEOTIDE SEQUENCE [LARGE SCALE GENOMIC DNA]</scope>
    <source>
        <strain evidence="1 2">VU population</strain>
        <tissue evidence="1">Whole body</tissue>
    </source>
</reference>
<accession>A0A226D6A2</accession>
<evidence type="ECO:0000313" key="2">
    <source>
        <dbReference type="Proteomes" id="UP000198287"/>
    </source>
</evidence>
<comment type="caution">
    <text evidence="1">The sequence shown here is derived from an EMBL/GenBank/DDBJ whole genome shotgun (WGS) entry which is preliminary data.</text>
</comment>
<gene>
    <name evidence="1" type="ORF">Fcan01_24164</name>
</gene>
<proteinExistence type="predicted"/>